<dbReference type="RefSeq" id="WP_152121169.1">
    <property type="nucleotide sequence ID" value="NZ_QJOW01000010.1"/>
</dbReference>
<accession>A0A5N5U6D1</accession>
<dbReference type="PANTHER" id="PTHR43649">
    <property type="entry name" value="ARABINOSE-BINDING PROTEIN-RELATED"/>
    <property type="match status" value="1"/>
</dbReference>
<accession>A0A5N5U212</accession>
<dbReference type="Proteomes" id="UP000326207">
    <property type="component" value="Unassembled WGS sequence"/>
</dbReference>
<dbReference type="EMBL" id="QMDY01000010">
    <property type="protein sequence ID" value="KAB7514067.1"/>
    <property type="molecule type" value="Genomic_DNA"/>
</dbReference>
<dbReference type="Gene3D" id="3.40.190.10">
    <property type="entry name" value="Periplasmic binding protein-like II"/>
    <property type="match status" value="1"/>
</dbReference>
<sequence length="511" mass="55664">MADNDMDVVPDDIDEEWSLSRRKALSAAGAMSAAALAGCSSGGNGNDGGGNNTDGGGGGGGGGSEVGGEVLFITDYSNEGWQTKWEDDLVPGFEDGNEDGTTVNVRYSGFSGNQESELGRLVQAGDPPELNTSTFEQVGDFFAEGYFADVGDVVAEAEELNGELIGTPYSIQRENETDTFYELPHGAYVGTFLYRTDVYDQLGLDVPSNFQEVMENARIIDESSMDVRGYGLAGQRTGKAHDEFQTYLSLMGANELGFVNPDADNLAEAEVELLYEENEDTIVRLLEFMGNLAEYSYDPTSLGWGSSIQNWVSGSFAQQYHLNAWPVSAAAGAGVDAIVDNTGVAILPLWEEGGISREETQLTNPTMDGHHLFDSADMAEGGRDFLSYCYGQDETRGRNMYATEPGRFLPAFSDIVDSEEFASYEQFQEYPRTLEQMRTVANEIYPNSYGLNDTPGVLANSPIGVYYFRSFHQAEMVNDVVTGSSTPQEAYEYGKGEAERLMQEARDAFDR</sequence>
<evidence type="ECO:0000313" key="3">
    <source>
        <dbReference type="EMBL" id="KAB7512599.1"/>
    </source>
</evidence>
<organism evidence="4 5">
    <name type="scientific">Halosegnis rubeus</name>
    <dbReference type="NCBI Taxonomy" id="2212850"/>
    <lineage>
        <taxon>Archaea</taxon>
        <taxon>Methanobacteriati</taxon>
        <taxon>Methanobacteriota</taxon>
        <taxon>Stenosarchaea group</taxon>
        <taxon>Halobacteria</taxon>
        <taxon>Halobacteriales</taxon>
        <taxon>Natronomonadaceae</taxon>
        <taxon>Halosegnis</taxon>
    </lineage>
</organism>
<gene>
    <name evidence="2" type="ORF">DM867_13020</name>
    <name evidence="3" type="ORF">DMP03_14035</name>
    <name evidence="4" type="ORF">DP108_12210</name>
</gene>
<evidence type="ECO:0000313" key="7">
    <source>
        <dbReference type="Proteomes" id="UP000326865"/>
    </source>
</evidence>
<reference evidence="5 6" key="1">
    <citation type="submission" date="2019-10" db="EMBL/GenBank/DDBJ databases">
        <title>Unraveling microbial dark matter from salterns through culturing: the case of the genus Halosegnis.</title>
        <authorList>
            <person name="Duran-Viseras A."/>
            <person name="Andrei A.-S."/>
            <person name="Vera-Gargallo B."/>
            <person name="Ghai R."/>
            <person name="Sanchez-Porro C."/>
            <person name="Ventosa A."/>
        </authorList>
    </citation>
    <scope>NUCLEOTIDE SEQUENCE [LARGE SCALE GENOMIC DNA]</scope>
    <source>
        <strain evidence="3 6">F17-44</strain>
        <strain evidence="2 7">F18-79</strain>
        <strain evidence="4 5">F19-13</strain>
    </source>
</reference>
<dbReference type="SUPFAM" id="SSF53850">
    <property type="entry name" value="Periplasmic binding protein-like II"/>
    <property type="match status" value="1"/>
</dbReference>
<evidence type="ECO:0000313" key="5">
    <source>
        <dbReference type="Proteomes" id="UP000326207"/>
    </source>
</evidence>
<comment type="caution">
    <text evidence="4">The sequence shown here is derived from an EMBL/GenBank/DDBJ whole genome shotgun (WGS) entry which is preliminary data.</text>
</comment>
<protein>
    <submittedName>
        <fullName evidence="4">Extracellular solute-binding protein</fullName>
    </submittedName>
</protein>
<keyword evidence="7" id="KW-1185">Reference proteome</keyword>
<dbReference type="Proteomes" id="UP000326302">
    <property type="component" value="Unassembled WGS sequence"/>
</dbReference>
<dbReference type="OrthoDB" id="18034at2157"/>
<proteinExistence type="predicted"/>
<dbReference type="Proteomes" id="UP000326865">
    <property type="component" value="Unassembled WGS sequence"/>
</dbReference>
<evidence type="ECO:0000313" key="6">
    <source>
        <dbReference type="Proteomes" id="UP000326302"/>
    </source>
</evidence>
<dbReference type="EMBL" id="QKKZ01000009">
    <property type="protein sequence ID" value="KAB7512505.1"/>
    <property type="molecule type" value="Genomic_DNA"/>
</dbReference>
<dbReference type="AlphaFoldDB" id="A0A5N5U6D1"/>
<feature type="region of interest" description="Disordered" evidence="1">
    <location>
        <begin position="47"/>
        <end position="66"/>
    </location>
</feature>
<evidence type="ECO:0000313" key="2">
    <source>
        <dbReference type="EMBL" id="KAB7512505.1"/>
    </source>
</evidence>
<name>A0A5N5U6D1_9EURY</name>
<accession>A0A5N5U2F0</accession>
<dbReference type="EMBL" id="QJOW01000010">
    <property type="protein sequence ID" value="KAB7512599.1"/>
    <property type="molecule type" value="Genomic_DNA"/>
</dbReference>
<dbReference type="InterPro" id="IPR050490">
    <property type="entry name" value="Bact_solute-bd_prot1"/>
</dbReference>
<evidence type="ECO:0000256" key="1">
    <source>
        <dbReference type="SAM" id="MobiDB-lite"/>
    </source>
</evidence>
<evidence type="ECO:0000313" key="4">
    <source>
        <dbReference type="EMBL" id="KAB7514067.1"/>
    </source>
</evidence>